<dbReference type="InterPro" id="IPR005069">
    <property type="entry name" value="Nucl-diP-sugar_transferase"/>
</dbReference>
<dbReference type="PANTHER" id="PTHR47032">
    <property type="entry name" value="UDP-D-XYLOSE:L-FUCOSE ALPHA-1,3-D-XYLOSYLTRANSFERASE-RELATED"/>
    <property type="match status" value="1"/>
</dbReference>
<evidence type="ECO:0000259" key="2">
    <source>
        <dbReference type="Pfam" id="PF03407"/>
    </source>
</evidence>
<dbReference type="Pfam" id="PF03407">
    <property type="entry name" value="Nucleotid_trans"/>
    <property type="match status" value="1"/>
</dbReference>
<evidence type="ECO:0000256" key="1">
    <source>
        <dbReference type="SAM" id="SignalP"/>
    </source>
</evidence>
<proteinExistence type="predicted"/>
<dbReference type="PANTHER" id="PTHR47032:SF1">
    <property type="entry name" value="UDP-D-XYLOSE:L-FUCOSE ALPHA-1,3-D-XYLOSYLTRANSFERASE-RELATED"/>
    <property type="match status" value="1"/>
</dbReference>
<feature type="signal peptide" evidence="1">
    <location>
        <begin position="1"/>
        <end position="21"/>
    </location>
</feature>
<dbReference type="GO" id="GO:0005794">
    <property type="term" value="C:Golgi apparatus"/>
    <property type="evidence" value="ECO:0007669"/>
    <property type="project" value="TreeGrafter"/>
</dbReference>
<evidence type="ECO:0000313" key="3">
    <source>
        <dbReference type="EMBL" id="CAD9512584.1"/>
    </source>
</evidence>
<dbReference type="AlphaFoldDB" id="A0A7S2N0F9"/>
<dbReference type="EMBL" id="HBGV01017142">
    <property type="protein sequence ID" value="CAD9512584.1"/>
    <property type="molecule type" value="Transcribed_RNA"/>
</dbReference>
<organism evidence="3">
    <name type="scientific">Helicotheca tamesis</name>
    <dbReference type="NCBI Taxonomy" id="374047"/>
    <lineage>
        <taxon>Eukaryota</taxon>
        <taxon>Sar</taxon>
        <taxon>Stramenopiles</taxon>
        <taxon>Ochrophyta</taxon>
        <taxon>Bacillariophyta</taxon>
        <taxon>Mediophyceae</taxon>
        <taxon>Lithodesmiophycidae</taxon>
        <taxon>Lithodesmiales</taxon>
        <taxon>Lithodesmiaceae</taxon>
        <taxon>Helicotheca</taxon>
    </lineage>
</organism>
<feature type="domain" description="Nucleotide-diphospho-sugar transferase" evidence="2">
    <location>
        <begin position="1"/>
        <end position="168"/>
    </location>
</feature>
<accession>A0A7S2N0F9</accession>
<dbReference type="InterPro" id="IPR052636">
    <property type="entry name" value="UDP-D-xylose:L-fucose_XylT"/>
</dbReference>
<feature type="chain" id="PRO_5031476350" description="Nucleotide-diphospho-sugar transferase domain-containing protein" evidence="1">
    <location>
        <begin position="22"/>
        <end position="239"/>
    </location>
</feature>
<dbReference type="GO" id="GO:0016757">
    <property type="term" value="F:glycosyltransferase activity"/>
    <property type="evidence" value="ECO:0007669"/>
    <property type="project" value="TreeGrafter"/>
</dbReference>
<gene>
    <name evidence="3" type="ORF">HTAM1171_LOCUS10548</name>
</gene>
<protein>
    <recommendedName>
        <fullName evidence="2">Nucleotide-diphospho-sugar transferase domain-containing protein</fullName>
    </recommendedName>
</protein>
<sequence length="239" mass="27211">MMYAKVVCVQIILMLGYDVLFQDVDIVWYSDPLSFLQNPSTMNQDFDIYFQDDGSRQIRYAPYSANSGFYYVRKNERTTYLFTALLYAGDAIKATGSHQQVLVGLLAEHSSLFGLRIKILDKYDDEFPGGYHYHMDRPFMKRLVDGKANALMFHMSWTKNKDNKLKFLQQMGDWFVEEQCIGKKAADILGKEGEVVESGALLGSCCAAEALVSCHYKDKPSKIPCKDSPPIDKNGPSFW</sequence>
<reference evidence="3" key="1">
    <citation type="submission" date="2021-01" db="EMBL/GenBank/DDBJ databases">
        <authorList>
            <person name="Corre E."/>
            <person name="Pelletier E."/>
            <person name="Niang G."/>
            <person name="Scheremetjew M."/>
            <person name="Finn R."/>
            <person name="Kale V."/>
            <person name="Holt S."/>
            <person name="Cochrane G."/>
            <person name="Meng A."/>
            <person name="Brown T."/>
            <person name="Cohen L."/>
        </authorList>
    </citation>
    <scope>NUCLEOTIDE SEQUENCE</scope>
    <source>
        <strain evidence="3">CCMP826</strain>
    </source>
</reference>
<keyword evidence="1" id="KW-0732">Signal</keyword>
<name>A0A7S2N0F9_9STRA</name>